<evidence type="ECO:0000256" key="15">
    <source>
        <dbReference type="RuleBase" id="RU004443"/>
    </source>
</evidence>
<evidence type="ECO:0000313" key="20">
    <source>
        <dbReference type="EMBL" id="KAK4190348.1"/>
    </source>
</evidence>
<dbReference type="SUPFAM" id="SSF53659">
    <property type="entry name" value="Isocitrate/Isopropylmalate dehydrogenase-like"/>
    <property type="match status" value="1"/>
</dbReference>
<dbReference type="GO" id="GO:0005829">
    <property type="term" value="C:cytosol"/>
    <property type="evidence" value="ECO:0007669"/>
    <property type="project" value="TreeGrafter"/>
</dbReference>
<evidence type="ECO:0000256" key="12">
    <source>
        <dbReference type="ARBA" id="ARBA00023027"/>
    </source>
</evidence>
<protein>
    <recommendedName>
        <fullName evidence="4 16">3-isopropylmalate dehydrogenase</fullName>
        <ecNumber evidence="4 16">1.1.1.85</ecNumber>
    </recommendedName>
</protein>
<gene>
    <name evidence="20" type="ORF">QBC35DRAFT_513287</name>
</gene>
<feature type="compositionally biased region" description="Polar residues" evidence="17">
    <location>
        <begin position="597"/>
        <end position="607"/>
    </location>
</feature>
<keyword evidence="7 16" id="KW-0479">Metal-binding</keyword>
<evidence type="ECO:0000256" key="7">
    <source>
        <dbReference type="ARBA" id="ARBA00022723"/>
    </source>
</evidence>
<dbReference type="PROSITE" id="PS00470">
    <property type="entry name" value="IDH_IMDH"/>
    <property type="match status" value="1"/>
</dbReference>
<accession>A0AAN6WZ76</accession>
<evidence type="ECO:0000256" key="5">
    <source>
        <dbReference type="ARBA" id="ARBA00022430"/>
    </source>
</evidence>
<feature type="compositionally biased region" description="Low complexity" evidence="17">
    <location>
        <begin position="103"/>
        <end position="120"/>
    </location>
</feature>
<evidence type="ECO:0000259" key="19">
    <source>
        <dbReference type="SMART" id="SM01329"/>
    </source>
</evidence>
<comment type="pathway">
    <text evidence="16">Amino-acid biosynthesis; L-leucine biosynthesis; L-leucine from 3-methyl-2-oxobutanoate: step 3/4.</text>
</comment>
<comment type="cofactor">
    <cofactor evidence="16">
        <name>Mg(2+)</name>
        <dbReference type="ChEBI" id="CHEBI:18420"/>
    </cofactor>
    <cofactor evidence="16">
        <name>Mn(2+)</name>
        <dbReference type="ChEBI" id="CHEBI:29035"/>
    </cofactor>
    <text evidence="16">Binds 1 Mg(2+) or Mn(2+) ion per subunit.</text>
</comment>
<evidence type="ECO:0000256" key="4">
    <source>
        <dbReference type="ARBA" id="ARBA00013101"/>
    </source>
</evidence>
<dbReference type="SUPFAM" id="SSF57903">
    <property type="entry name" value="FYVE/PHD zinc finger"/>
    <property type="match status" value="1"/>
</dbReference>
<evidence type="ECO:0000256" key="6">
    <source>
        <dbReference type="ARBA" id="ARBA00022605"/>
    </source>
</evidence>
<evidence type="ECO:0000256" key="14">
    <source>
        <dbReference type="ARBA" id="ARBA00023304"/>
    </source>
</evidence>
<comment type="function">
    <text evidence="16">Catalyzes the oxidation of 3-carboxy-2-hydroxy-4-methylpentanoate (3-isopropylmalate) to 3-carboxy-4-methyl-2-oxopentanoate. The product decarboxylates to 4-methyl-2 oxopentanoate.</text>
</comment>
<keyword evidence="11 15" id="KW-0560">Oxidoreductase</keyword>
<feature type="region of interest" description="Disordered" evidence="17">
    <location>
        <begin position="338"/>
        <end position="618"/>
    </location>
</feature>
<dbReference type="InterPro" id="IPR019786">
    <property type="entry name" value="Zinc_finger_PHD-type_CS"/>
</dbReference>
<keyword evidence="13" id="KW-0464">Manganese</keyword>
<feature type="compositionally biased region" description="Polar residues" evidence="17">
    <location>
        <begin position="471"/>
        <end position="482"/>
    </location>
</feature>
<evidence type="ECO:0000256" key="11">
    <source>
        <dbReference type="ARBA" id="ARBA00023002"/>
    </source>
</evidence>
<dbReference type="InterPro" id="IPR013083">
    <property type="entry name" value="Znf_RING/FYVE/PHD"/>
</dbReference>
<dbReference type="Proteomes" id="UP001302126">
    <property type="component" value="Unassembled WGS sequence"/>
</dbReference>
<evidence type="ECO:0000256" key="9">
    <source>
        <dbReference type="ARBA" id="ARBA00022833"/>
    </source>
</evidence>
<evidence type="ECO:0000259" key="18">
    <source>
        <dbReference type="SMART" id="SM00249"/>
    </source>
</evidence>
<feature type="compositionally biased region" description="Low complexity" evidence="17">
    <location>
        <begin position="453"/>
        <end position="469"/>
    </location>
</feature>
<feature type="compositionally biased region" description="Basic and acidic residues" evidence="17">
    <location>
        <begin position="488"/>
        <end position="504"/>
    </location>
</feature>
<proteinExistence type="inferred from homology"/>
<reference evidence="20" key="1">
    <citation type="journal article" date="2023" name="Mol. Phylogenet. Evol.">
        <title>Genome-scale phylogeny and comparative genomics of the fungal order Sordariales.</title>
        <authorList>
            <person name="Hensen N."/>
            <person name="Bonometti L."/>
            <person name="Westerberg I."/>
            <person name="Brannstrom I.O."/>
            <person name="Guillou S."/>
            <person name="Cros-Aarteil S."/>
            <person name="Calhoun S."/>
            <person name="Haridas S."/>
            <person name="Kuo A."/>
            <person name="Mondo S."/>
            <person name="Pangilinan J."/>
            <person name="Riley R."/>
            <person name="LaButti K."/>
            <person name="Andreopoulos B."/>
            <person name="Lipzen A."/>
            <person name="Chen C."/>
            <person name="Yan M."/>
            <person name="Daum C."/>
            <person name="Ng V."/>
            <person name="Clum A."/>
            <person name="Steindorff A."/>
            <person name="Ohm R.A."/>
            <person name="Martin F."/>
            <person name="Silar P."/>
            <person name="Natvig D.O."/>
            <person name="Lalanne C."/>
            <person name="Gautier V."/>
            <person name="Ament-Velasquez S.L."/>
            <person name="Kruys A."/>
            <person name="Hutchinson M.I."/>
            <person name="Powell A.J."/>
            <person name="Barry K."/>
            <person name="Miller A.N."/>
            <person name="Grigoriev I.V."/>
            <person name="Debuchy R."/>
            <person name="Gladieux P."/>
            <person name="Hiltunen Thoren M."/>
            <person name="Johannesson H."/>
        </authorList>
    </citation>
    <scope>NUCLEOTIDE SEQUENCE</scope>
    <source>
        <strain evidence="20">PSN309</strain>
    </source>
</reference>
<keyword evidence="10" id="KW-0460">Magnesium</keyword>
<evidence type="ECO:0000256" key="2">
    <source>
        <dbReference type="ARBA" id="ARBA00007769"/>
    </source>
</evidence>
<feature type="region of interest" description="Disordered" evidence="17">
    <location>
        <begin position="1"/>
        <end position="155"/>
    </location>
</feature>
<dbReference type="Gene3D" id="3.30.40.10">
    <property type="entry name" value="Zinc/RING finger domain, C3HC4 (zinc finger)"/>
    <property type="match status" value="1"/>
</dbReference>
<dbReference type="InterPro" id="IPR004429">
    <property type="entry name" value="Isopropylmalate_DH"/>
</dbReference>
<comment type="similarity">
    <text evidence="2 15">Belongs to the isocitrate and isopropylmalate dehydrogenases family.</text>
</comment>
<evidence type="ECO:0000256" key="1">
    <source>
        <dbReference type="ARBA" id="ARBA00001936"/>
    </source>
</evidence>
<feature type="domain" description="Zinc finger PHD-type" evidence="18">
    <location>
        <begin position="704"/>
        <end position="747"/>
    </location>
</feature>
<keyword evidence="5 16" id="KW-0432">Leucine biosynthesis</keyword>
<dbReference type="NCBIfam" id="TIGR00169">
    <property type="entry name" value="leuB"/>
    <property type="match status" value="1"/>
</dbReference>
<keyword evidence="8" id="KW-0863">Zinc-finger</keyword>
<evidence type="ECO:0000256" key="17">
    <source>
        <dbReference type="SAM" id="MobiDB-lite"/>
    </source>
</evidence>
<comment type="catalytic activity">
    <reaction evidence="16">
        <text>(2R,3S)-3-isopropylmalate + NAD(+) = 4-methyl-2-oxopentanoate + CO2 + NADH</text>
        <dbReference type="Rhea" id="RHEA:32271"/>
        <dbReference type="ChEBI" id="CHEBI:16526"/>
        <dbReference type="ChEBI" id="CHEBI:17865"/>
        <dbReference type="ChEBI" id="CHEBI:35121"/>
        <dbReference type="ChEBI" id="CHEBI:57540"/>
        <dbReference type="ChEBI" id="CHEBI:57945"/>
        <dbReference type="EC" id="1.1.1.85"/>
    </reaction>
</comment>
<dbReference type="CDD" id="cd15489">
    <property type="entry name" value="PHD_SF"/>
    <property type="match status" value="1"/>
</dbReference>
<dbReference type="PANTHER" id="PTHR42979:SF1">
    <property type="entry name" value="3-ISOPROPYLMALATE DEHYDROGENASE"/>
    <property type="match status" value="1"/>
</dbReference>
<evidence type="ECO:0000256" key="3">
    <source>
        <dbReference type="ARBA" id="ARBA00011738"/>
    </source>
</evidence>
<reference evidence="20" key="2">
    <citation type="submission" date="2023-05" db="EMBL/GenBank/DDBJ databases">
        <authorList>
            <consortium name="Lawrence Berkeley National Laboratory"/>
            <person name="Steindorff A."/>
            <person name="Hensen N."/>
            <person name="Bonometti L."/>
            <person name="Westerberg I."/>
            <person name="Brannstrom I.O."/>
            <person name="Guillou S."/>
            <person name="Cros-Aarteil S."/>
            <person name="Calhoun S."/>
            <person name="Haridas S."/>
            <person name="Kuo A."/>
            <person name="Mondo S."/>
            <person name="Pangilinan J."/>
            <person name="Riley R."/>
            <person name="Labutti K."/>
            <person name="Andreopoulos B."/>
            <person name="Lipzen A."/>
            <person name="Chen C."/>
            <person name="Yanf M."/>
            <person name="Daum C."/>
            <person name="Ng V."/>
            <person name="Clum A."/>
            <person name="Ohm R."/>
            <person name="Martin F."/>
            <person name="Silar P."/>
            <person name="Natvig D."/>
            <person name="Lalanne C."/>
            <person name="Gautier V."/>
            <person name="Ament-Velasquez S.L."/>
            <person name="Kruys A."/>
            <person name="Hutchinson M.I."/>
            <person name="Powell A.J."/>
            <person name="Barry K."/>
            <person name="Miller A.N."/>
            <person name="Grigoriev I.V."/>
            <person name="Debuchy R."/>
            <person name="Gladieux P."/>
            <person name="Thoren M.H."/>
            <person name="Johannesson H."/>
        </authorList>
    </citation>
    <scope>NUCLEOTIDE SEQUENCE</scope>
    <source>
        <strain evidence="20">PSN309</strain>
    </source>
</reference>
<dbReference type="FunFam" id="3.40.718.10:FF:000006">
    <property type="entry name" value="3-isopropylmalate dehydrogenase"/>
    <property type="match status" value="1"/>
</dbReference>
<dbReference type="EMBL" id="MU864366">
    <property type="protein sequence ID" value="KAK4190348.1"/>
    <property type="molecule type" value="Genomic_DNA"/>
</dbReference>
<evidence type="ECO:0000256" key="16">
    <source>
        <dbReference type="RuleBase" id="RU004445"/>
    </source>
</evidence>
<evidence type="ECO:0000256" key="13">
    <source>
        <dbReference type="ARBA" id="ARBA00023211"/>
    </source>
</evidence>
<dbReference type="Gene3D" id="3.40.718.10">
    <property type="entry name" value="Isopropylmalate Dehydrogenase"/>
    <property type="match status" value="1"/>
</dbReference>
<feature type="domain" description="Isopropylmalate dehydrogenase-like" evidence="19">
    <location>
        <begin position="759"/>
        <end position="1105"/>
    </location>
</feature>
<dbReference type="InterPro" id="IPR001965">
    <property type="entry name" value="Znf_PHD"/>
</dbReference>
<keyword evidence="14 16" id="KW-0100">Branched-chain amino acid biosynthesis</keyword>
<dbReference type="InterPro" id="IPR011011">
    <property type="entry name" value="Znf_FYVE_PHD"/>
</dbReference>
<dbReference type="SMART" id="SM00249">
    <property type="entry name" value="PHD"/>
    <property type="match status" value="1"/>
</dbReference>
<comment type="subunit">
    <text evidence="3 16">Homodimer.</text>
</comment>
<evidence type="ECO:0000313" key="21">
    <source>
        <dbReference type="Proteomes" id="UP001302126"/>
    </source>
</evidence>
<dbReference type="SMART" id="SM01329">
    <property type="entry name" value="Iso_dh"/>
    <property type="match status" value="1"/>
</dbReference>
<dbReference type="InterPro" id="IPR024084">
    <property type="entry name" value="IsoPropMal-DH-like_dom"/>
</dbReference>
<evidence type="ECO:0000256" key="8">
    <source>
        <dbReference type="ARBA" id="ARBA00022771"/>
    </source>
</evidence>
<organism evidence="20 21">
    <name type="scientific">Podospora australis</name>
    <dbReference type="NCBI Taxonomy" id="1536484"/>
    <lineage>
        <taxon>Eukaryota</taxon>
        <taxon>Fungi</taxon>
        <taxon>Dikarya</taxon>
        <taxon>Ascomycota</taxon>
        <taxon>Pezizomycotina</taxon>
        <taxon>Sordariomycetes</taxon>
        <taxon>Sordariomycetidae</taxon>
        <taxon>Sordariales</taxon>
        <taxon>Podosporaceae</taxon>
        <taxon>Podospora</taxon>
    </lineage>
</organism>
<keyword evidence="9" id="KW-0862">Zinc</keyword>
<keyword evidence="12 16" id="KW-0520">NAD</keyword>
<dbReference type="GO" id="GO:0009098">
    <property type="term" value="P:L-leucine biosynthetic process"/>
    <property type="evidence" value="ECO:0007669"/>
    <property type="project" value="UniProtKB-KW"/>
</dbReference>
<comment type="caution">
    <text evidence="20">The sequence shown here is derived from an EMBL/GenBank/DDBJ whole genome shotgun (WGS) entry which is preliminary data.</text>
</comment>
<evidence type="ECO:0000256" key="10">
    <source>
        <dbReference type="ARBA" id="ARBA00022842"/>
    </source>
</evidence>
<dbReference type="GO" id="GO:0000287">
    <property type="term" value="F:magnesium ion binding"/>
    <property type="evidence" value="ECO:0007669"/>
    <property type="project" value="InterPro"/>
</dbReference>
<dbReference type="EC" id="1.1.1.85" evidence="4 16"/>
<feature type="compositionally biased region" description="Polar residues" evidence="17">
    <location>
        <begin position="437"/>
        <end position="446"/>
    </location>
</feature>
<keyword evidence="21" id="KW-1185">Reference proteome</keyword>
<dbReference type="PANTHER" id="PTHR42979">
    <property type="entry name" value="3-ISOPROPYLMALATE DEHYDROGENASE"/>
    <property type="match status" value="1"/>
</dbReference>
<dbReference type="InterPro" id="IPR019818">
    <property type="entry name" value="IsoCit/isopropylmalate_DH_CS"/>
</dbReference>
<name>A0AAN6WZ76_9PEZI</name>
<feature type="compositionally biased region" description="Basic and acidic residues" evidence="17">
    <location>
        <begin position="608"/>
        <end position="617"/>
    </location>
</feature>
<dbReference type="Pfam" id="PF00180">
    <property type="entry name" value="Iso_dh"/>
    <property type="match status" value="1"/>
</dbReference>
<feature type="compositionally biased region" description="Polar residues" evidence="17">
    <location>
        <begin position="356"/>
        <end position="365"/>
    </location>
</feature>
<dbReference type="GO" id="GO:0003862">
    <property type="term" value="F:3-isopropylmalate dehydrogenase activity"/>
    <property type="evidence" value="ECO:0007669"/>
    <property type="project" value="UniProtKB-EC"/>
</dbReference>
<dbReference type="GO" id="GO:0008270">
    <property type="term" value="F:zinc ion binding"/>
    <property type="evidence" value="ECO:0007669"/>
    <property type="project" value="UniProtKB-KW"/>
</dbReference>
<feature type="compositionally biased region" description="Low complexity" evidence="17">
    <location>
        <begin position="526"/>
        <end position="541"/>
    </location>
</feature>
<feature type="compositionally biased region" description="Basic and acidic residues" evidence="17">
    <location>
        <begin position="587"/>
        <end position="596"/>
    </location>
</feature>
<comment type="cofactor">
    <cofactor evidence="1">
        <name>Mn(2+)</name>
        <dbReference type="ChEBI" id="CHEBI:29035"/>
    </cofactor>
</comment>
<dbReference type="PROSITE" id="PS01359">
    <property type="entry name" value="ZF_PHD_1"/>
    <property type="match status" value="1"/>
</dbReference>
<keyword evidence="6" id="KW-0028">Amino-acid biosynthesis</keyword>
<dbReference type="AlphaFoldDB" id="A0AAN6WZ76"/>
<sequence>MCHPRSFGDPNAQPPTPKQTPTSSIFPSPVFETPKTNSGRFDESSGWTPRFAEEYSVFNSTPGNLRGGQGPFPDFGPATSYPGFSPNPTLQLPSVEPADVLRSSPSQLTTPTFSTTTQNSEDSGRSAKKARRGTIVGETQGQTATPPPSARKGERKLAPKLDANAMQNDQGYGQPDFLANAQQQQQNMGGFVTTPTDMFGYPLSAPAAPAGFSQRSFWDTDPSVGSMDVDFGVNGFQDSNAALQQMDPNEWARAAQMMQAQGLMVGHGDGHMSMGEHQPSLISQAPMPALVTSAAEQTMFAVQYQSGMENPFGISGNGNGNAVDPGLLFSRPQSANLDTASLDRPMHPPIAPRPPSSQDTQSNGRPMSVPKLTAQPEIRRSSSTRNGAANKPDRALAASPIKSSGRPGLTRSFSENRGKKGSGRPALPTLAPAPRPQSQLVNNAGVNANRPVLSQPPRSSGRSSPLKSQQHQRLPSLTSIPETSGPRMRTEAKFTIDANGRARVETTVIVENEEPASARKRHSTHSSHSLHSAHSAQSAHSVVRRRHWTSSDEDDLSSTDDEGPIIIPSRPTSFALPDPIKPSRPHPFHELQRSVSERSTTSYTSFRRGSDDGHDADSDVETIVNEPTPTGKPIGDAASELQKVREARRGHQWSTSKPKRLSTMMSGNASFGGLYPNQQNVSPTTMTDASLPTPSTVSRTRGVRCVCNRAEAGRNEALVQCESCEFFVHERCVNVTEGSIYICSFCMTTPNEHIMATHNIVVFGGDHCGPEVLKAIEEYSPEAGKFNLQDHLLGGASIDAHKSALTDEALAAAKSADAVLLGAIGGPEWGPSSPVRPEEGILKLRKELGTYGNLRPCNFASESLVDSSPLKAEVCRGTDFIVVRELTGGIYFGDRTEDDGSGFAMDTEPYSRPEIERIARLAGFLALAKSPPAKVWSLDKANVLATSRLWRKVVTEVFAKEFPQLEVAHQLIDSAAMLMVKNPRALNGVVITSNLFGDIISDEASVIPGSIGLLPSASLGGIPDGKSKCNGIYEPIHGSAPDISGKGLVNPTGTILSVAMMLRYSLNLPKQADAVEAAVKAAIDNGTRTKDLGGNAGTTQMGDAVVAELVKILQA</sequence>
<dbReference type="GO" id="GO:0051287">
    <property type="term" value="F:NAD binding"/>
    <property type="evidence" value="ECO:0007669"/>
    <property type="project" value="InterPro"/>
</dbReference>
<feature type="compositionally biased region" description="Acidic residues" evidence="17">
    <location>
        <begin position="551"/>
        <end position="563"/>
    </location>
</feature>